<dbReference type="Proteomes" id="UP000816034">
    <property type="component" value="Unassembled WGS sequence"/>
</dbReference>
<proteinExistence type="predicted"/>
<feature type="region of interest" description="Disordered" evidence="2">
    <location>
        <begin position="1"/>
        <end position="73"/>
    </location>
</feature>
<dbReference type="EMBL" id="PYSW02000029">
    <property type="protein sequence ID" value="KAG2379216.1"/>
    <property type="molecule type" value="Genomic_DNA"/>
</dbReference>
<feature type="coiled-coil region" evidence="1">
    <location>
        <begin position="244"/>
        <end position="271"/>
    </location>
</feature>
<keyword evidence="5" id="KW-1185">Reference proteome</keyword>
<dbReference type="GeneID" id="68099809"/>
<evidence type="ECO:0000313" key="5">
    <source>
        <dbReference type="Proteomes" id="UP000816034"/>
    </source>
</evidence>
<keyword evidence="1" id="KW-0175">Coiled coil</keyword>
<evidence type="ECO:0000259" key="3">
    <source>
        <dbReference type="Pfam" id="PF25805"/>
    </source>
</evidence>
<accession>A0AA88GL92</accession>
<gene>
    <name evidence="4" type="ORF">C9374_007355</name>
</gene>
<dbReference type="InterPro" id="IPR057887">
    <property type="entry name" value="IQUB_helical"/>
</dbReference>
<dbReference type="PANTHER" id="PTHR21074:SF0">
    <property type="entry name" value="IQ AND UBIQUITIN-LIKE DOMAIN-CONTAINING PROTEIN"/>
    <property type="match status" value="1"/>
</dbReference>
<protein>
    <recommendedName>
        <fullName evidence="3">IQ motif and ubiquitin-like domain-containing protein</fullName>
    </recommendedName>
</protein>
<dbReference type="PROSITE" id="PS50096">
    <property type="entry name" value="IQ"/>
    <property type="match status" value="1"/>
</dbReference>
<dbReference type="AlphaFoldDB" id="A0AA88GL92"/>
<organism evidence="4 5">
    <name type="scientific">Naegleria lovaniensis</name>
    <name type="common">Amoeba</name>
    <dbReference type="NCBI Taxonomy" id="51637"/>
    <lineage>
        <taxon>Eukaryota</taxon>
        <taxon>Discoba</taxon>
        <taxon>Heterolobosea</taxon>
        <taxon>Tetramitia</taxon>
        <taxon>Eutetramitia</taxon>
        <taxon>Vahlkampfiidae</taxon>
        <taxon>Naegleria</taxon>
    </lineage>
</organism>
<reference evidence="4 5" key="1">
    <citation type="journal article" date="2018" name="BMC Genomics">
        <title>The genome of Naegleria lovaniensis, the basis for a comparative approach to unravel pathogenicity factors of the human pathogenic amoeba N. fowleri.</title>
        <authorList>
            <person name="Liechti N."/>
            <person name="Schurch N."/>
            <person name="Bruggmann R."/>
            <person name="Wittwer M."/>
        </authorList>
    </citation>
    <scope>NUCLEOTIDE SEQUENCE [LARGE SCALE GENOMIC DNA]</scope>
    <source>
        <strain evidence="4 5">ATCC 30569</strain>
    </source>
</reference>
<evidence type="ECO:0000256" key="2">
    <source>
        <dbReference type="SAM" id="MobiDB-lite"/>
    </source>
</evidence>
<feature type="domain" description="IQ motif and ubiquitin-like" evidence="3">
    <location>
        <begin position="382"/>
        <end position="499"/>
    </location>
</feature>
<comment type="caution">
    <text evidence="4">The sequence shown here is derived from an EMBL/GenBank/DDBJ whole genome shotgun (WGS) entry which is preliminary data.</text>
</comment>
<dbReference type="InterPro" id="IPR037695">
    <property type="entry name" value="IQUB"/>
</dbReference>
<dbReference type="Pfam" id="PF25805">
    <property type="entry name" value="IQUB"/>
    <property type="match status" value="1"/>
</dbReference>
<dbReference type="RefSeq" id="XP_044546478.1">
    <property type="nucleotide sequence ID" value="XM_044697311.1"/>
</dbReference>
<evidence type="ECO:0000313" key="4">
    <source>
        <dbReference type="EMBL" id="KAG2379216.1"/>
    </source>
</evidence>
<dbReference type="PANTHER" id="PTHR21074">
    <property type="entry name" value="IQ AND UBIQUITIN-LIKE DOMAIN-CONTAINING PROTEIN"/>
    <property type="match status" value="1"/>
</dbReference>
<evidence type="ECO:0000256" key="1">
    <source>
        <dbReference type="SAM" id="Coils"/>
    </source>
</evidence>
<sequence length="546" mass="64192">MSDEEQHSFLNNSLQRPQEDQDYTDGSSIDLAPSNSENEFDTDREYPKPASSLHDAMTEHSSSVGIETLEKTEIGINTTEPYKIHPRPKPSQPKPSYQLQLEIYYGGGMPNKTIIINVYNEQNPKPFLGGFRNTLTHLMYHHAATQTDSSKQKDPNVQLFHRETQTKKFTTKGQQTLREQGTQMEKPGLNIDTSEDRIIYPSSNYFDSEMLKLLQIEMAIKIQRNVRRWIAKRRVDKMREHKYKEIEEKEHAKKQKEMNDHHKKYKEIKRRMHPRKPNDFQIMYDELEAWRSKETEEINSTTQPGSRERKEALKELLRKETKLLQTIDRLKIVAGQQNLGQKIQQDLEEMAKPKVISRINTTRVNYNRARTWKEGSIPQSTFDESNVNHTEIETPYTIRARELRDLYYGLNTEMLSVDERLDVLMHVKWTVKEFENDSLSKDIIELIDREADLLNRGRKDNSLVGLRKRLSNLFLQFIHEPKYNPEAIVLVNRKKNQLKKMIEGRSEEVLDSNEGYVIEARLDRTNSDDHHDLPREAFIVEETLLE</sequence>
<name>A0AA88GL92_NAELO</name>